<reference evidence="1 2" key="1">
    <citation type="submission" date="2013-01" db="EMBL/GenBank/DDBJ databases">
        <authorList>
            <person name="Harkins D.M."/>
            <person name="Durkin A.S."/>
            <person name="Brinkac L.M."/>
            <person name="Haft D.H."/>
            <person name="Selengut J.D."/>
            <person name="Sanka R."/>
            <person name="DePew J."/>
            <person name="Purushe J."/>
            <person name="Picardeau M."/>
            <person name="Werts C."/>
            <person name="Goarant C."/>
            <person name="Vinetz J.M."/>
            <person name="Sutton G.G."/>
            <person name="Nierman W.C."/>
            <person name="Fouts D.E."/>
        </authorList>
    </citation>
    <scope>NUCLEOTIDE SEQUENCE [LARGE SCALE GENOMIC DNA]</scope>
    <source>
        <strain evidence="1 2">200901868</strain>
    </source>
</reference>
<dbReference type="EMBL" id="AKWF02000033">
    <property type="protein sequence ID" value="EMO64060.1"/>
    <property type="molecule type" value="Genomic_DNA"/>
</dbReference>
<comment type="caution">
    <text evidence="1">The sequence shown here is derived from an EMBL/GenBank/DDBJ whole genome shotgun (WGS) entry which is preliminary data.</text>
</comment>
<dbReference type="Proteomes" id="UP000012159">
    <property type="component" value="Unassembled WGS sequence"/>
</dbReference>
<proteinExistence type="predicted"/>
<protein>
    <submittedName>
        <fullName evidence="1">Uncharacterized protein</fullName>
    </submittedName>
</protein>
<evidence type="ECO:0000313" key="2">
    <source>
        <dbReference type="Proteomes" id="UP000012159"/>
    </source>
</evidence>
<accession>M6W4N1</accession>
<organism evidence="1 2">
    <name type="scientific">Leptospira borgpetersenii serovar Pomona str. 200901868</name>
    <dbReference type="NCBI Taxonomy" id="1192866"/>
    <lineage>
        <taxon>Bacteria</taxon>
        <taxon>Pseudomonadati</taxon>
        <taxon>Spirochaetota</taxon>
        <taxon>Spirochaetia</taxon>
        <taxon>Leptospirales</taxon>
        <taxon>Leptospiraceae</taxon>
        <taxon>Leptospira</taxon>
    </lineage>
</organism>
<evidence type="ECO:0000313" key="1">
    <source>
        <dbReference type="EMBL" id="EMO64060.1"/>
    </source>
</evidence>
<dbReference type="AlphaFoldDB" id="M6W4N1"/>
<gene>
    <name evidence="1" type="ORF">LEP1GSC133_0974</name>
</gene>
<name>M6W4N1_LEPBO</name>
<sequence length="83" mass="9453">MQLDLFDKVNWGFGIDSKFFFVRGTKPPGITIDPDFGNFILARTIPVLPCLRTGIVPFGSSNTGEQIENIKRHRVFLRDRKAE</sequence>